<protein>
    <submittedName>
        <fullName evidence="2">Uncharacterized protein</fullName>
    </submittedName>
</protein>
<keyword evidence="3" id="KW-1185">Reference proteome</keyword>
<evidence type="ECO:0000256" key="1">
    <source>
        <dbReference type="ARBA" id="ARBA00022777"/>
    </source>
</evidence>
<accession>A0A7U9TJ34</accession>
<evidence type="ECO:0000313" key="3">
    <source>
        <dbReference type="Proteomes" id="UP000620133"/>
    </source>
</evidence>
<keyword evidence="1" id="KW-0418">Kinase</keyword>
<organism evidence="2 3">
    <name type="scientific">Mariniplasma anaerobium</name>
    <dbReference type="NCBI Taxonomy" id="2735436"/>
    <lineage>
        <taxon>Bacteria</taxon>
        <taxon>Bacillati</taxon>
        <taxon>Mycoplasmatota</taxon>
        <taxon>Mollicutes</taxon>
        <taxon>Acholeplasmatales</taxon>
        <taxon>Acholeplasmataceae</taxon>
        <taxon>Mariniplasma</taxon>
    </lineage>
</organism>
<keyword evidence="1" id="KW-0808">Transferase</keyword>
<name>A0A7U9TJ34_9MOLU</name>
<dbReference type="Pfam" id="PF02518">
    <property type="entry name" value="HATPase_c"/>
    <property type="match status" value="1"/>
</dbReference>
<dbReference type="EMBL" id="AP024412">
    <property type="protein sequence ID" value="BCR36453.1"/>
    <property type="molecule type" value="Genomic_DNA"/>
</dbReference>
<dbReference type="GO" id="GO:0016301">
    <property type="term" value="F:kinase activity"/>
    <property type="evidence" value="ECO:0007669"/>
    <property type="project" value="UniProtKB-KW"/>
</dbReference>
<dbReference type="InterPro" id="IPR036890">
    <property type="entry name" value="HATPase_C_sf"/>
</dbReference>
<gene>
    <name evidence="2" type="ORF">MPAN_013460</name>
</gene>
<dbReference type="InterPro" id="IPR003594">
    <property type="entry name" value="HATPase_dom"/>
</dbReference>
<dbReference type="RefSeq" id="WP_176239934.1">
    <property type="nucleotide sequence ID" value="NZ_AP024412.1"/>
</dbReference>
<sequence length="180" mass="20921">MIYFTDYIFDLVQNSINAQSKNILISLDFNEKLSFKLEDDGKGMSKEVLEKVKLFTYSTQKNRKVGLGLSMLHDLTAQTEGTFDITSSIGNGTLLETTFNHKHIDFPDFGDIGLMISDLYVNPNVENVILEIKYIKTYTFDLIQFIEHKDFSYKVKKEIEYTINKEIEEIRVDYENISRT</sequence>
<dbReference type="AlphaFoldDB" id="A0A7U9TJ34"/>
<dbReference type="KEGG" id="manr:MPAN_013460"/>
<dbReference type="Gene3D" id="3.30.565.10">
    <property type="entry name" value="Histidine kinase-like ATPase, C-terminal domain"/>
    <property type="match status" value="1"/>
</dbReference>
<dbReference type="SUPFAM" id="SSF55874">
    <property type="entry name" value="ATPase domain of HSP90 chaperone/DNA topoisomerase II/histidine kinase"/>
    <property type="match status" value="1"/>
</dbReference>
<dbReference type="InterPro" id="IPR005467">
    <property type="entry name" value="His_kinase_dom"/>
</dbReference>
<proteinExistence type="predicted"/>
<dbReference type="Proteomes" id="UP000620133">
    <property type="component" value="Chromosome"/>
</dbReference>
<evidence type="ECO:0000313" key="2">
    <source>
        <dbReference type="EMBL" id="BCR36453.1"/>
    </source>
</evidence>
<dbReference type="PROSITE" id="PS50109">
    <property type="entry name" value="HIS_KIN"/>
    <property type="match status" value="1"/>
</dbReference>
<reference evidence="2" key="1">
    <citation type="submission" date="2021-01" db="EMBL/GenBank/DDBJ databases">
        <title>Draft genome sequence of Acholeplasmataceae bacterium strain Mahy22.</title>
        <authorList>
            <person name="Watanabe M."/>
            <person name="Kojima H."/>
            <person name="Fukui M."/>
        </authorList>
    </citation>
    <scope>NUCLEOTIDE SEQUENCE</scope>
    <source>
        <strain evidence="2">Mahy22</strain>
    </source>
</reference>